<comment type="caution">
    <text evidence="8">The sequence shown here is derived from an EMBL/GenBank/DDBJ whole genome shotgun (WGS) entry which is preliminary data.</text>
</comment>
<keyword evidence="2 6" id="KW-0812">Transmembrane</keyword>
<evidence type="ECO:0000313" key="8">
    <source>
        <dbReference type="EMBL" id="NYI97169.1"/>
    </source>
</evidence>
<feature type="transmembrane region" description="Helical" evidence="6">
    <location>
        <begin position="117"/>
        <end position="141"/>
    </location>
</feature>
<feature type="region of interest" description="Disordered" evidence="5">
    <location>
        <begin position="57"/>
        <end position="77"/>
    </location>
</feature>
<dbReference type="Pfam" id="PF09685">
    <property type="entry name" value="MamF_MmsF"/>
    <property type="match status" value="1"/>
</dbReference>
<dbReference type="Proteomes" id="UP000575985">
    <property type="component" value="Unassembled WGS sequence"/>
</dbReference>
<feature type="transmembrane region" description="Helical" evidence="6">
    <location>
        <begin position="147"/>
        <end position="167"/>
    </location>
</feature>
<proteinExistence type="predicted"/>
<evidence type="ECO:0000256" key="3">
    <source>
        <dbReference type="ARBA" id="ARBA00022989"/>
    </source>
</evidence>
<feature type="domain" description="DUF1707" evidence="7">
    <location>
        <begin position="1"/>
        <end position="51"/>
    </location>
</feature>
<evidence type="ECO:0000256" key="1">
    <source>
        <dbReference type="ARBA" id="ARBA00004141"/>
    </source>
</evidence>
<feature type="compositionally biased region" description="Low complexity" evidence="5">
    <location>
        <begin position="57"/>
        <end position="71"/>
    </location>
</feature>
<evidence type="ECO:0000256" key="2">
    <source>
        <dbReference type="ARBA" id="ARBA00022692"/>
    </source>
</evidence>
<dbReference type="Pfam" id="PF08044">
    <property type="entry name" value="DUF1707"/>
    <property type="match status" value="1"/>
</dbReference>
<gene>
    <name evidence="8" type="ORF">HNR12_003446</name>
</gene>
<dbReference type="InterPro" id="IPR019109">
    <property type="entry name" value="MamF_MmsF"/>
</dbReference>
<comment type="subcellular location">
    <subcellularLocation>
        <location evidence="1">Membrane</location>
        <topology evidence="1">Multi-pass membrane protein</topology>
    </subcellularLocation>
</comment>
<feature type="transmembrane region" description="Helical" evidence="6">
    <location>
        <begin position="83"/>
        <end position="105"/>
    </location>
</feature>
<protein>
    <submittedName>
        <fullName evidence="8">Putative Tic20 family protein</fullName>
    </submittedName>
</protein>
<evidence type="ECO:0000256" key="4">
    <source>
        <dbReference type="ARBA" id="ARBA00023136"/>
    </source>
</evidence>
<organism evidence="8 9">
    <name type="scientific">Streptomonospora nanhaiensis</name>
    <dbReference type="NCBI Taxonomy" id="1323731"/>
    <lineage>
        <taxon>Bacteria</taxon>
        <taxon>Bacillati</taxon>
        <taxon>Actinomycetota</taxon>
        <taxon>Actinomycetes</taxon>
        <taxon>Streptosporangiales</taxon>
        <taxon>Nocardiopsidaceae</taxon>
        <taxon>Streptomonospora</taxon>
    </lineage>
</organism>
<evidence type="ECO:0000259" key="7">
    <source>
        <dbReference type="Pfam" id="PF08044"/>
    </source>
</evidence>
<sequence>MRLTHADRDSAMEALREAYALGQLDEAELEERLDLALKAKFPADLQPLLADVVPQQRGARGWPPRPGAAGPEPEVSSNPSERLLASVAHFSGYASVFGPLLMLLVARDTAPYVRRHILEALNYQITVMAGSVVLLMLSWLILPAVAFVFLVLGWVFLPAVAAIATLAQGTWRYPLTWRPVRDS</sequence>
<evidence type="ECO:0000313" key="9">
    <source>
        <dbReference type="Proteomes" id="UP000575985"/>
    </source>
</evidence>
<dbReference type="RefSeq" id="WP_179768501.1">
    <property type="nucleotide sequence ID" value="NZ_JACCFO010000001.1"/>
</dbReference>
<reference evidence="8 9" key="1">
    <citation type="submission" date="2020-07" db="EMBL/GenBank/DDBJ databases">
        <title>Sequencing the genomes of 1000 actinobacteria strains.</title>
        <authorList>
            <person name="Klenk H.-P."/>
        </authorList>
    </citation>
    <scope>NUCLEOTIDE SEQUENCE [LARGE SCALE GENOMIC DNA]</scope>
    <source>
        <strain evidence="8 9">DSM 45927</strain>
    </source>
</reference>
<dbReference type="AlphaFoldDB" id="A0A853BNH1"/>
<keyword evidence="4 6" id="KW-0472">Membrane</keyword>
<name>A0A853BNH1_9ACTN</name>
<dbReference type="InterPro" id="IPR012551">
    <property type="entry name" value="DUF1707_SHOCT-like"/>
</dbReference>
<keyword evidence="9" id="KW-1185">Reference proteome</keyword>
<evidence type="ECO:0000256" key="6">
    <source>
        <dbReference type="SAM" id="Phobius"/>
    </source>
</evidence>
<keyword evidence="3 6" id="KW-1133">Transmembrane helix</keyword>
<evidence type="ECO:0000256" key="5">
    <source>
        <dbReference type="SAM" id="MobiDB-lite"/>
    </source>
</evidence>
<accession>A0A853BNH1</accession>
<dbReference type="EMBL" id="JACCFO010000001">
    <property type="protein sequence ID" value="NYI97169.1"/>
    <property type="molecule type" value="Genomic_DNA"/>
</dbReference>